<name>A0A0R1XWH6_9LACO</name>
<dbReference type="InterPro" id="IPR038417">
    <property type="entry name" value="Alpga-gal_N_sf"/>
</dbReference>
<dbReference type="Pfam" id="PF16874">
    <property type="entry name" value="Glyco_hydro_36C"/>
    <property type="match status" value="1"/>
</dbReference>
<comment type="caution">
    <text evidence="11">The sequence shown here is derived from an EMBL/GenBank/DDBJ whole genome shotgun (WGS) entry which is preliminary data.</text>
</comment>
<feature type="domain" description="Glycosyl hydrolase family 36 C-terminal" evidence="9">
    <location>
        <begin position="651"/>
        <end position="732"/>
    </location>
</feature>
<feature type="binding site" evidence="8">
    <location>
        <begin position="366"/>
        <end position="367"/>
    </location>
    <ligand>
        <name>substrate</name>
    </ligand>
</feature>
<dbReference type="InterPro" id="IPR000111">
    <property type="entry name" value="Glyco_hydro_27/36_CS"/>
</dbReference>
<gene>
    <name evidence="11" type="ORF">FC83_GL003156</name>
</gene>
<dbReference type="CDD" id="cd14791">
    <property type="entry name" value="GH36"/>
    <property type="match status" value="1"/>
</dbReference>
<evidence type="ECO:0000259" key="9">
    <source>
        <dbReference type="Pfam" id="PF16874"/>
    </source>
</evidence>
<dbReference type="InterPro" id="IPR031704">
    <property type="entry name" value="Glyco_hydro_36_N"/>
</dbReference>
<reference evidence="11 12" key="1">
    <citation type="journal article" date="2015" name="Genome Announc.">
        <title>Expanding the biotechnology potential of lactobacilli through comparative genomics of 213 strains and associated genera.</title>
        <authorList>
            <person name="Sun Z."/>
            <person name="Harris H.M."/>
            <person name="McCann A."/>
            <person name="Guo C."/>
            <person name="Argimon S."/>
            <person name="Zhang W."/>
            <person name="Yang X."/>
            <person name="Jeffery I.B."/>
            <person name="Cooney J.C."/>
            <person name="Kagawa T.F."/>
            <person name="Liu W."/>
            <person name="Song Y."/>
            <person name="Salvetti E."/>
            <person name="Wrobel A."/>
            <person name="Rasinkangas P."/>
            <person name="Parkhill J."/>
            <person name="Rea M.C."/>
            <person name="O'Sullivan O."/>
            <person name="Ritari J."/>
            <person name="Douillard F.P."/>
            <person name="Paul Ross R."/>
            <person name="Yang R."/>
            <person name="Briner A.E."/>
            <person name="Felis G.E."/>
            <person name="de Vos W.M."/>
            <person name="Barrangou R."/>
            <person name="Klaenhammer T.R."/>
            <person name="Caufield P.W."/>
            <person name="Cui Y."/>
            <person name="Zhang H."/>
            <person name="O'Toole P.W."/>
        </authorList>
    </citation>
    <scope>NUCLEOTIDE SEQUENCE [LARGE SCALE GENOMIC DNA]</scope>
    <source>
        <strain evidence="11 12">DSM 18527</strain>
    </source>
</reference>
<protein>
    <recommendedName>
        <fullName evidence="3 6">Alpha-galactosidase</fullName>
        <ecNumber evidence="3 6">3.2.1.22</ecNumber>
    </recommendedName>
</protein>
<feature type="domain" description="Glycosyl hydrolase family 36 N-terminal" evidence="10">
    <location>
        <begin position="29"/>
        <end position="285"/>
    </location>
</feature>
<evidence type="ECO:0000259" key="10">
    <source>
        <dbReference type="Pfam" id="PF16875"/>
    </source>
</evidence>
<dbReference type="eggNOG" id="COG3345">
    <property type="taxonomic scope" value="Bacteria"/>
</dbReference>
<dbReference type="SUPFAM" id="SSF51445">
    <property type="entry name" value="(Trans)glycosidases"/>
    <property type="match status" value="1"/>
</dbReference>
<evidence type="ECO:0000256" key="5">
    <source>
        <dbReference type="ARBA" id="ARBA00023295"/>
    </source>
</evidence>
<dbReference type="RefSeq" id="WP_057002677.1">
    <property type="nucleotide sequence ID" value="NZ_AZGA01000057.1"/>
</dbReference>
<evidence type="ECO:0000313" key="12">
    <source>
        <dbReference type="Proteomes" id="UP000051236"/>
    </source>
</evidence>
<dbReference type="AlphaFoldDB" id="A0A0R1XWH6"/>
<dbReference type="Gene3D" id="2.60.40.1180">
    <property type="entry name" value="Golgi alpha-mannosidase II"/>
    <property type="match status" value="1"/>
</dbReference>
<dbReference type="FunFam" id="3.20.20.70:FF:000118">
    <property type="entry name" value="Alpha-galactosidase"/>
    <property type="match status" value="1"/>
</dbReference>
<dbReference type="InterPro" id="IPR031705">
    <property type="entry name" value="Glyco_hydro_36_C"/>
</dbReference>
<dbReference type="Proteomes" id="UP000051236">
    <property type="component" value="Unassembled WGS sequence"/>
</dbReference>
<comment type="catalytic activity">
    <reaction evidence="1 6">
        <text>Hydrolysis of terminal, non-reducing alpha-D-galactose residues in alpha-D-galactosides, including galactose oligosaccharides, galactomannans and galactolipids.</text>
        <dbReference type="EC" id="3.2.1.22"/>
    </reaction>
</comment>
<proteinExistence type="inferred from homology"/>
<evidence type="ECO:0000256" key="3">
    <source>
        <dbReference type="ARBA" id="ARBA00012755"/>
    </source>
</evidence>
<dbReference type="STRING" id="1423734.FC83_GL003156"/>
<accession>A0A0R1XWH6</accession>
<feature type="binding site" evidence="8">
    <location>
        <position position="199"/>
    </location>
    <ligand>
        <name>substrate</name>
    </ligand>
</feature>
<dbReference type="InterPro" id="IPR017853">
    <property type="entry name" value="GH"/>
</dbReference>
<keyword evidence="12" id="KW-1185">Reference proteome</keyword>
<keyword evidence="5 6" id="KW-0326">Glycosidase</keyword>
<dbReference type="GO" id="GO:0016052">
    <property type="term" value="P:carbohydrate catabolic process"/>
    <property type="evidence" value="ECO:0007669"/>
    <property type="project" value="InterPro"/>
</dbReference>
<dbReference type="PATRIC" id="fig|1423734.3.peg.3205"/>
<sequence length="739" mass="83128">MSIHINQDKSLFHLQTDHTSYIFNVLENGELGQLYYGPRLHDQAAYPNLAAREWRNANAAVSEDQPDLQPGVLKQEYASFGKGDFREPAFQVTLADGSRISEFAVTGYDVTPGKARLGALPSTFASDDDVTSLTIHLTDAWAKLALDLNYAVFPHQDVIVRSATFANQGQESVVLNRALSLQLDLPDSQYDLIQFSGSWARERHLFKNPIHVGTQGISSRRGSSSHQQNPFFLLTRPTTTEDAGAAFGFNLVYSGNFMDQVEVDQYDTTRILTGINPAEFGWTLAPEKQFQTPEAVMSYSHQGTNQLSQQLGDLYAKHLVNQNFAAKERPILVNNWEATQFDFTADKLLAFAQSAKKMGIEMLVLDDGWFGHRDDDTSSLGDWFVNAKKFPQGFKHLSDSVHDLGLKFGLWFEPEMISKDSNLYKTHPDWLIHAPGRTSSPERHQFVLDMTRPEVVAYLYDAMAKMIADNHIDYVKWDMNRNITEMYGAQLAPDQQLEFPHRYILGVYRLYDKLTQAFPDVLFESCASGGGRFDLGMMYYAPQAWTSDNTDAVERLNIQYSTSFGYPQAMMGAHVSAVPNDQNGRITSLATRGAVAYFGDLGYELDITQLSEADQAEITQQVTFYKQYRHLFQFGTFYRLQSPYENGGNVIAWQVVDQAQDTAIAARYQLLNTANAPYSRLYFKGLDPNKQYVINDDTAHPLYGDELMSAGYFLTTPAKLATQSADFNAQLFVAKAVKS</sequence>
<dbReference type="EC" id="3.2.1.22" evidence="3 6"/>
<dbReference type="InterPro" id="IPR050985">
    <property type="entry name" value="Alpha-glycosidase_related"/>
</dbReference>
<keyword evidence="4 6" id="KW-0378">Hydrolase</keyword>
<evidence type="ECO:0000256" key="1">
    <source>
        <dbReference type="ARBA" id="ARBA00001255"/>
    </source>
</evidence>
<comment type="similarity">
    <text evidence="2">Belongs to the glycosyl hydrolase 36 family.</text>
</comment>
<dbReference type="EMBL" id="AZGA01000057">
    <property type="protein sequence ID" value="KRM33076.1"/>
    <property type="molecule type" value="Genomic_DNA"/>
</dbReference>
<evidence type="ECO:0000256" key="7">
    <source>
        <dbReference type="PIRSR" id="PIRSR005536-1"/>
    </source>
</evidence>
<feature type="binding site" evidence="8">
    <location>
        <position position="548"/>
    </location>
    <ligand>
        <name>substrate</name>
    </ligand>
</feature>
<dbReference type="Gene3D" id="3.20.20.70">
    <property type="entry name" value="Aldolase class I"/>
    <property type="match status" value="1"/>
</dbReference>
<dbReference type="Pfam" id="PF02065">
    <property type="entry name" value="Melibiase"/>
    <property type="match status" value="1"/>
</dbReference>
<feature type="binding site" evidence="8">
    <location>
        <position position="443"/>
    </location>
    <ligand>
        <name>substrate</name>
    </ligand>
</feature>
<dbReference type="PANTHER" id="PTHR43053">
    <property type="entry name" value="GLYCOSIDASE FAMILY 31"/>
    <property type="match status" value="1"/>
</dbReference>
<feature type="active site" description="Proton donor" evidence="7">
    <location>
        <position position="548"/>
    </location>
</feature>
<feature type="binding site" evidence="8">
    <location>
        <position position="526"/>
    </location>
    <ligand>
        <name>substrate</name>
    </ligand>
</feature>
<feature type="active site" description="Nucleophile" evidence="7">
    <location>
        <position position="478"/>
    </location>
</feature>
<dbReference type="PANTHER" id="PTHR43053:SF3">
    <property type="entry name" value="ALPHA-GALACTOSIDASE C-RELATED"/>
    <property type="match status" value="1"/>
</dbReference>
<dbReference type="GO" id="GO:0004557">
    <property type="term" value="F:alpha-galactosidase activity"/>
    <property type="evidence" value="ECO:0007669"/>
    <property type="project" value="UniProtKB-UniRule"/>
</dbReference>
<evidence type="ECO:0000313" key="11">
    <source>
        <dbReference type="EMBL" id="KRM33076.1"/>
    </source>
</evidence>
<dbReference type="Pfam" id="PF16875">
    <property type="entry name" value="Glyco_hydro_36N"/>
    <property type="match status" value="1"/>
</dbReference>
<dbReference type="Gene3D" id="2.70.98.60">
    <property type="entry name" value="alpha-galactosidase from lactobacil brevis"/>
    <property type="match status" value="1"/>
</dbReference>
<evidence type="ECO:0000256" key="8">
    <source>
        <dbReference type="PIRSR" id="PIRSR005536-2"/>
    </source>
</evidence>
<dbReference type="PIRSF" id="PIRSF005536">
    <property type="entry name" value="Agal"/>
    <property type="match status" value="1"/>
</dbReference>
<feature type="binding site" evidence="8">
    <location>
        <begin position="476"/>
        <end position="480"/>
    </location>
    <ligand>
        <name>substrate</name>
    </ligand>
</feature>
<dbReference type="InterPro" id="IPR013780">
    <property type="entry name" value="Glyco_hydro_b"/>
</dbReference>
<dbReference type="InterPro" id="IPR013785">
    <property type="entry name" value="Aldolase_TIM"/>
</dbReference>
<evidence type="ECO:0000256" key="4">
    <source>
        <dbReference type="ARBA" id="ARBA00022801"/>
    </source>
</evidence>
<organism evidence="11 12">
    <name type="scientific">Agrilactobacillus composti DSM 18527 = JCM 14202</name>
    <dbReference type="NCBI Taxonomy" id="1423734"/>
    <lineage>
        <taxon>Bacteria</taxon>
        <taxon>Bacillati</taxon>
        <taxon>Bacillota</taxon>
        <taxon>Bacilli</taxon>
        <taxon>Lactobacillales</taxon>
        <taxon>Lactobacillaceae</taxon>
        <taxon>Agrilactobacillus</taxon>
    </lineage>
</organism>
<dbReference type="InterPro" id="IPR002252">
    <property type="entry name" value="Glyco_hydro_36"/>
</dbReference>
<evidence type="ECO:0000256" key="2">
    <source>
        <dbReference type="ARBA" id="ARBA00006202"/>
    </source>
</evidence>
<dbReference type="PRINTS" id="PR00743">
    <property type="entry name" value="GLHYDRLASE36"/>
</dbReference>
<evidence type="ECO:0000256" key="6">
    <source>
        <dbReference type="PIRNR" id="PIRNR005536"/>
    </source>
</evidence>
<dbReference type="PROSITE" id="PS00512">
    <property type="entry name" value="ALPHA_GALACTOSIDASE"/>
    <property type="match status" value="1"/>
</dbReference>